<accession>A0ACA9MSY4</accession>
<feature type="non-terminal residue" evidence="1">
    <location>
        <position position="1"/>
    </location>
</feature>
<evidence type="ECO:0000313" key="2">
    <source>
        <dbReference type="Proteomes" id="UP000789525"/>
    </source>
</evidence>
<sequence length="146" mass="15467">ADLVKQELTGRQRRYSIVDEYGGDCVNLCTLAPTHFAPNSIAAEKVDAFFDKVIEKKFGILEHLSSPSYGNFATSSSALSGRDERRRMVGNVSGVGSSSSIMANGLPPSPGLSGFTGYASGSIGARASGTIKDISSAKKQQWNGFR</sequence>
<organism evidence="1 2">
    <name type="scientific">Acaulospora colombiana</name>
    <dbReference type="NCBI Taxonomy" id="27376"/>
    <lineage>
        <taxon>Eukaryota</taxon>
        <taxon>Fungi</taxon>
        <taxon>Fungi incertae sedis</taxon>
        <taxon>Mucoromycota</taxon>
        <taxon>Glomeromycotina</taxon>
        <taxon>Glomeromycetes</taxon>
        <taxon>Diversisporales</taxon>
        <taxon>Acaulosporaceae</taxon>
        <taxon>Acaulospora</taxon>
    </lineage>
</organism>
<reference evidence="1" key="1">
    <citation type="submission" date="2021-06" db="EMBL/GenBank/DDBJ databases">
        <authorList>
            <person name="Kallberg Y."/>
            <person name="Tangrot J."/>
            <person name="Rosling A."/>
        </authorList>
    </citation>
    <scope>NUCLEOTIDE SEQUENCE</scope>
    <source>
        <strain evidence="1">CL356</strain>
    </source>
</reference>
<dbReference type="EMBL" id="CAJVPT010014311">
    <property type="protein sequence ID" value="CAG8603037.1"/>
    <property type="molecule type" value="Genomic_DNA"/>
</dbReference>
<dbReference type="Proteomes" id="UP000789525">
    <property type="component" value="Unassembled WGS sequence"/>
</dbReference>
<name>A0ACA9MSY4_9GLOM</name>
<keyword evidence="2" id="KW-1185">Reference proteome</keyword>
<proteinExistence type="predicted"/>
<gene>
    <name evidence="1" type="ORF">ACOLOM_LOCUS6744</name>
</gene>
<evidence type="ECO:0000313" key="1">
    <source>
        <dbReference type="EMBL" id="CAG8603037.1"/>
    </source>
</evidence>
<comment type="caution">
    <text evidence="1">The sequence shown here is derived from an EMBL/GenBank/DDBJ whole genome shotgun (WGS) entry which is preliminary data.</text>
</comment>
<protein>
    <submittedName>
        <fullName evidence="1">5614_t:CDS:1</fullName>
    </submittedName>
</protein>